<proteinExistence type="predicted"/>
<evidence type="ECO:0000256" key="1">
    <source>
        <dbReference type="SAM" id="SignalP"/>
    </source>
</evidence>
<protein>
    <submittedName>
        <fullName evidence="2">Uncharacterized protein</fullName>
    </submittedName>
</protein>
<feature type="signal peptide" evidence="1">
    <location>
        <begin position="1"/>
        <end position="25"/>
    </location>
</feature>
<name>A0A0E9XE89_ANGAN</name>
<dbReference type="EMBL" id="GBXM01007831">
    <property type="protein sequence ID" value="JAI00747.1"/>
    <property type="molecule type" value="Transcribed_RNA"/>
</dbReference>
<organism evidence="2">
    <name type="scientific">Anguilla anguilla</name>
    <name type="common">European freshwater eel</name>
    <name type="synonym">Muraena anguilla</name>
    <dbReference type="NCBI Taxonomy" id="7936"/>
    <lineage>
        <taxon>Eukaryota</taxon>
        <taxon>Metazoa</taxon>
        <taxon>Chordata</taxon>
        <taxon>Craniata</taxon>
        <taxon>Vertebrata</taxon>
        <taxon>Euteleostomi</taxon>
        <taxon>Actinopterygii</taxon>
        <taxon>Neopterygii</taxon>
        <taxon>Teleostei</taxon>
        <taxon>Anguilliformes</taxon>
        <taxon>Anguillidae</taxon>
        <taxon>Anguilla</taxon>
    </lineage>
</organism>
<evidence type="ECO:0000313" key="2">
    <source>
        <dbReference type="EMBL" id="JAI00747.1"/>
    </source>
</evidence>
<reference evidence="2" key="1">
    <citation type="submission" date="2014-11" db="EMBL/GenBank/DDBJ databases">
        <authorList>
            <person name="Amaro Gonzalez C."/>
        </authorList>
    </citation>
    <scope>NUCLEOTIDE SEQUENCE</scope>
</reference>
<feature type="chain" id="PRO_5002435233" evidence="1">
    <location>
        <begin position="26"/>
        <end position="61"/>
    </location>
</feature>
<sequence length="61" mass="7144">MWKPIPSEMVMKILFLLVDRFFVMCHSPVTPIKGVFPTWHPAQVLEYGDKTVYSITFRSVK</sequence>
<dbReference type="AlphaFoldDB" id="A0A0E9XE89"/>
<accession>A0A0E9XE89</accession>
<keyword evidence="1" id="KW-0732">Signal</keyword>
<reference evidence="2" key="2">
    <citation type="journal article" date="2015" name="Fish Shellfish Immunol.">
        <title>Early steps in the European eel (Anguilla anguilla)-Vibrio vulnificus interaction in the gills: Role of the RtxA13 toxin.</title>
        <authorList>
            <person name="Callol A."/>
            <person name="Pajuelo D."/>
            <person name="Ebbesson L."/>
            <person name="Teles M."/>
            <person name="MacKenzie S."/>
            <person name="Amaro C."/>
        </authorList>
    </citation>
    <scope>NUCLEOTIDE SEQUENCE</scope>
</reference>